<dbReference type="EMBL" id="LAZR01008970">
    <property type="protein sequence ID" value="KKM75478.1"/>
    <property type="molecule type" value="Genomic_DNA"/>
</dbReference>
<protein>
    <submittedName>
        <fullName evidence="1">Uncharacterized protein</fullName>
    </submittedName>
</protein>
<evidence type="ECO:0000313" key="1">
    <source>
        <dbReference type="EMBL" id="KKM75478.1"/>
    </source>
</evidence>
<reference evidence="1" key="1">
    <citation type="journal article" date="2015" name="Nature">
        <title>Complex archaea that bridge the gap between prokaryotes and eukaryotes.</title>
        <authorList>
            <person name="Spang A."/>
            <person name="Saw J.H."/>
            <person name="Jorgensen S.L."/>
            <person name="Zaremba-Niedzwiedzka K."/>
            <person name="Martijn J."/>
            <person name="Lind A.E."/>
            <person name="van Eijk R."/>
            <person name="Schleper C."/>
            <person name="Guy L."/>
            <person name="Ettema T.J."/>
        </authorList>
    </citation>
    <scope>NUCLEOTIDE SEQUENCE</scope>
</reference>
<accession>A0A0F9K0H2</accession>
<proteinExistence type="predicted"/>
<comment type="caution">
    <text evidence="1">The sequence shown here is derived from an EMBL/GenBank/DDBJ whole genome shotgun (WGS) entry which is preliminary data.</text>
</comment>
<organism evidence="1">
    <name type="scientific">marine sediment metagenome</name>
    <dbReference type="NCBI Taxonomy" id="412755"/>
    <lineage>
        <taxon>unclassified sequences</taxon>
        <taxon>metagenomes</taxon>
        <taxon>ecological metagenomes</taxon>
    </lineage>
</organism>
<sequence>IVRLEHIIGLYVLVKIQIAEAGVTHKHLI</sequence>
<name>A0A0F9K0H2_9ZZZZ</name>
<feature type="non-terminal residue" evidence="1">
    <location>
        <position position="1"/>
    </location>
</feature>
<dbReference type="AlphaFoldDB" id="A0A0F9K0H2"/>
<gene>
    <name evidence="1" type="ORF">LCGC14_1389720</name>
</gene>